<gene>
    <name evidence="3" type="ORF">MNBD_GAMMA08-655</name>
</gene>
<keyword evidence="3" id="KW-0808">Transferase</keyword>
<dbReference type="InterPro" id="IPR003594">
    <property type="entry name" value="HATPase_dom"/>
</dbReference>
<dbReference type="InterPro" id="IPR036890">
    <property type="entry name" value="HATPase_C_sf"/>
</dbReference>
<dbReference type="InterPro" id="IPR050267">
    <property type="entry name" value="Anti-sigma-factor_SerPK"/>
</dbReference>
<protein>
    <submittedName>
        <fullName evidence="3">Serine-protein kinase RsbW</fullName>
        <ecNumber evidence="3">2.7.11.1</ecNumber>
    </submittedName>
</protein>
<dbReference type="EC" id="2.7.11.1" evidence="3"/>
<dbReference type="AlphaFoldDB" id="A0A3B0WUL1"/>
<evidence type="ECO:0000313" key="3">
    <source>
        <dbReference type="EMBL" id="VAW59768.1"/>
    </source>
</evidence>
<name>A0A3B0WUL1_9ZZZZ</name>
<dbReference type="PANTHER" id="PTHR35526:SF3">
    <property type="entry name" value="ANTI-SIGMA-F FACTOR RSBW"/>
    <property type="match status" value="1"/>
</dbReference>
<accession>A0A3B0WUL1</accession>
<dbReference type="Pfam" id="PF13581">
    <property type="entry name" value="HATPase_c_2"/>
    <property type="match status" value="1"/>
</dbReference>
<proteinExistence type="predicted"/>
<evidence type="ECO:0000256" key="1">
    <source>
        <dbReference type="ARBA" id="ARBA00022527"/>
    </source>
</evidence>
<keyword evidence="1" id="KW-0723">Serine/threonine-protein kinase</keyword>
<keyword evidence="3" id="KW-0418">Kinase</keyword>
<reference evidence="3" key="1">
    <citation type="submission" date="2018-06" db="EMBL/GenBank/DDBJ databases">
        <authorList>
            <person name="Zhirakovskaya E."/>
        </authorList>
    </citation>
    <scope>NUCLEOTIDE SEQUENCE</scope>
</reference>
<feature type="domain" description="Histidine kinase/HSP90-like ATPase" evidence="2">
    <location>
        <begin position="12"/>
        <end position="133"/>
    </location>
</feature>
<dbReference type="EMBL" id="UOFH01000104">
    <property type="protein sequence ID" value="VAW59768.1"/>
    <property type="molecule type" value="Genomic_DNA"/>
</dbReference>
<organism evidence="3">
    <name type="scientific">hydrothermal vent metagenome</name>
    <dbReference type="NCBI Taxonomy" id="652676"/>
    <lineage>
        <taxon>unclassified sequences</taxon>
        <taxon>metagenomes</taxon>
        <taxon>ecological metagenomes</taxon>
    </lineage>
</organism>
<sequence length="142" mass="16458">MLRIERIHLLSRADMLKPLRKFMRQLAKKQGCSEENIECLVMAINEACMNVIQHAYNNKNNEEIIVEFYKQKNELIIKVIDFANCVDISQIKSRDLKEIRPGGLGVHIINEVMDSVEYKHGLNEKGNVLEMRKQLNKCVSDS</sequence>
<dbReference type="GO" id="GO:0004674">
    <property type="term" value="F:protein serine/threonine kinase activity"/>
    <property type="evidence" value="ECO:0007669"/>
    <property type="project" value="UniProtKB-KW"/>
</dbReference>
<dbReference type="PANTHER" id="PTHR35526">
    <property type="entry name" value="ANTI-SIGMA-F FACTOR RSBW-RELATED"/>
    <property type="match status" value="1"/>
</dbReference>
<dbReference type="SUPFAM" id="SSF55874">
    <property type="entry name" value="ATPase domain of HSP90 chaperone/DNA topoisomerase II/histidine kinase"/>
    <property type="match status" value="1"/>
</dbReference>
<dbReference type="CDD" id="cd16936">
    <property type="entry name" value="HATPase_RsbW-like"/>
    <property type="match status" value="1"/>
</dbReference>
<evidence type="ECO:0000259" key="2">
    <source>
        <dbReference type="Pfam" id="PF13581"/>
    </source>
</evidence>
<dbReference type="Gene3D" id="3.30.565.10">
    <property type="entry name" value="Histidine kinase-like ATPase, C-terminal domain"/>
    <property type="match status" value="1"/>
</dbReference>